<reference evidence="3 4" key="1">
    <citation type="submission" date="2017-09" db="EMBL/GenBank/DDBJ databases">
        <title>WGS assembly of Aquilegia coerulea Goldsmith.</title>
        <authorList>
            <person name="Hodges S."/>
            <person name="Kramer E."/>
            <person name="Nordborg M."/>
            <person name="Tomkins J."/>
            <person name="Borevitz J."/>
            <person name="Derieg N."/>
            <person name="Yan J."/>
            <person name="Mihaltcheva S."/>
            <person name="Hayes R.D."/>
            <person name="Rokhsar D."/>
        </authorList>
    </citation>
    <scope>NUCLEOTIDE SEQUENCE [LARGE SCALE GENOMIC DNA]</scope>
    <source>
        <strain evidence="4">cv. Goldsmith</strain>
    </source>
</reference>
<accession>A0A2G5DDB4</accession>
<dbReference type="PANTHER" id="PTHR35497:SF1">
    <property type="entry name" value="ACYL-UDP-N-ACETYLGLUCOSAMINE O-ACYLTRANSFERASE"/>
    <property type="match status" value="1"/>
</dbReference>
<dbReference type="InParanoid" id="A0A2G5DDB4"/>
<keyword evidence="4" id="KW-1185">Reference proteome</keyword>
<dbReference type="PANTHER" id="PTHR35497">
    <property type="entry name" value="ACYL-UDP-N-ACETYLGLUCOSAMINE O-ACYLTRANSFERASE"/>
    <property type="match status" value="1"/>
</dbReference>
<dbReference type="Proteomes" id="UP000230069">
    <property type="component" value="Unassembled WGS sequence"/>
</dbReference>
<organism evidence="3 4">
    <name type="scientific">Aquilegia coerulea</name>
    <name type="common">Rocky mountain columbine</name>
    <dbReference type="NCBI Taxonomy" id="218851"/>
    <lineage>
        <taxon>Eukaryota</taxon>
        <taxon>Viridiplantae</taxon>
        <taxon>Streptophyta</taxon>
        <taxon>Embryophyta</taxon>
        <taxon>Tracheophyta</taxon>
        <taxon>Spermatophyta</taxon>
        <taxon>Magnoliopsida</taxon>
        <taxon>Ranunculales</taxon>
        <taxon>Ranunculaceae</taxon>
        <taxon>Thalictroideae</taxon>
        <taxon>Aquilegia</taxon>
    </lineage>
</organism>
<dbReference type="FunCoup" id="A0A2G5DDB4">
    <property type="interactions" value="2519"/>
</dbReference>
<gene>
    <name evidence="3" type="ORF">AQUCO_02300186v1</name>
</gene>
<evidence type="ECO:0000313" key="3">
    <source>
        <dbReference type="EMBL" id="PIA41207.1"/>
    </source>
</evidence>
<dbReference type="InterPro" id="IPR013087">
    <property type="entry name" value="Znf_C2H2_type"/>
</dbReference>
<name>A0A2G5DDB4_AQUCA</name>
<evidence type="ECO:0000256" key="1">
    <source>
        <dbReference type="SAM" id="MobiDB-lite"/>
    </source>
</evidence>
<proteinExistence type="predicted"/>
<dbReference type="OrthoDB" id="1876367at2759"/>
<dbReference type="AlphaFoldDB" id="A0A2G5DDB4"/>
<evidence type="ECO:0000259" key="2">
    <source>
        <dbReference type="PROSITE" id="PS00028"/>
    </source>
</evidence>
<feature type="region of interest" description="Disordered" evidence="1">
    <location>
        <begin position="364"/>
        <end position="386"/>
    </location>
</feature>
<feature type="domain" description="C2H2-type" evidence="2">
    <location>
        <begin position="48"/>
        <end position="70"/>
    </location>
</feature>
<dbReference type="EMBL" id="KZ305040">
    <property type="protein sequence ID" value="PIA41207.1"/>
    <property type="molecule type" value="Genomic_DNA"/>
</dbReference>
<protein>
    <recommendedName>
        <fullName evidence="2">C2H2-type domain-containing protein</fullName>
    </recommendedName>
</protein>
<dbReference type="STRING" id="218851.A0A2G5DDB4"/>
<sequence length="483" mass="54851">MAGRKDFSNITAASLREKAAKLTLSQVHKDGHVCVEIRQDGKRYIFFCVLCHSPCYSDTALFDHLRGHIHRDRFATAKLTLLLPNPWPFNDGAFFFHEQESHSSSYKDSFLISNNTMSTVVDSNVNSGVGDCDLVIPGVLCNDQKSSVNVKLIGFGEIGARLLEKDPEDISRIWCAWLGKNDYENDEDVAFPLPKHDFGVVIFSYHYDLGREPVLGDFERLSASSKYLGDVNIVGKNKRMRKAYSDPEDISASMSERDGSLEDYQLLDGTSSELVSASRSTRRRIRKEMRERERLAAERTCDICYVKLLPGKDVACLLNMKTGRLACSSRNSSGAFHLFHSSCLLHWMLLCEFEKWTNKLPAEEIPPQTRSKTRTRRNAKQKDDIMRHEPKSISSVFCPECQGAGIHVEKDQLEKPSIGLSQMFNQKLKLKDGQRQWMKSPEILQKSSVGLKFPNQSEGRVQETVAGLKLIHFYRAREQNTQK</sequence>
<evidence type="ECO:0000313" key="4">
    <source>
        <dbReference type="Proteomes" id="UP000230069"/>
    </source>
</evidence>
<dbReference type="PROSITE" id="PS00028">
    <property type="entry name" value="ZINC_FINGER_C2H2_1"/>
    <property type="match status" value="1"/>
</dbReference>